<dbReference type="EMBL" id="UASS01000013">
    <property type="protein sequence ID" value="SPX60948.1"/>
    <property type="molecule type" value="Genomic_DNA"/>
</dbReference>
<feature type="transmembrane region" description="Helical" evidence="1">
    <location>
        <begin position="6"/>
        <end position="23"/>
    </location>
</feature>
<evidence type="ECO:0000313" key="6">
    <source>
        <dbReference type="Proteomes" id="UP000251942"/>
    </source>
</evidence>
<reference evidence="3 5" key="1">
    <citation type="submission" date="2015-11" db="EMBL/GenBank/DDBJ databases">
        <title>Genomic analysis of 38 Legionella species identifies large and diverse effector repertoires.</title>
        <authorList>
            <person name="Burstein D."/>
            <person name="Amaro F."/>
            <person name="Zusman T."/>
            <person name="Lifshitz Z."/>
            <person name="Cohen O."/>
            <person name="Gilbert J.A."/>
            <person name="Pupko T."/>
            <person name="Shuman H.A."/>
            <person name="Segal G."/>
        </authorList>
    </citation>
    <scope>NUCLEOTIDE SEQUENCE [LARGE SCALE GENOMIC DNA]</scope>
    <source>
        <strain evidence="3 5">WO-44C</strain>
    </source>
</reference>
<keyword evidence="1" id="KW-0472">Membrane</keyword>
<reference evidence="4 6" key="2">
    <citation type="submission" date="2018-06" db="EMBL/GenBank/DDBJ databases">
        <authorList>
            <consortium name="Pathogen Informatics"/>
            <person name="Doyle S."/>
        </authorList>
    </citation>
    <scope>NUCLEOTIDE SEQUENCE [LARGE SCALE GENOMIC DNA]</scope>
    <source>
        <strain evidence="4 6">NCTC12022</strain>
    </source>
</reference>
<dbReference type="SUPFAM" id="SSF53474">
    <property type="entry name" value="alpha/beta-Hydrolases"/>
    <property type="match status" value="1"/>
</dbReference>
<dbReference type="Proteomes" id="UP000054698">
    <property type="component" value="Unassembled WGS sequence"/>
</dbReference>
<keyword evidence="1" id="KW-0812">Transmembrane</keyword>
<gene>
    <name evidence="3" type="primary">sidB</name>
    <name evidence="3" type="ORF">Lfee_1730</name>
    <name evidence="4" type="ORF">NCTC12022_01685</name>
</gene>
<proteinExistence type="predicted"/>
<dbReference type="PANTHER" id="PTHR12277:SF81">
    <property type="entry name" value="PROTEIN ABHD13"/>
    <property type="match status" value="1"/>
</dbReference>
<evidence type="ECO:0000256" key="1">
    <source>
        <dbReference type="SAM" id="Phobius"/>
    </source>
</evidence>
<dbReference type="STRING" id="453.Lfee_1730"/>
<dbReference type="EMBL" id="LNYB01000080">
    <property type="protein sequence ID" value="KTC96818.1"/>
    <property type="molecule type" value="Genomic_DNA"/>
</dbReference>
<protein>
    <submittedName>
        <fullName evidence="4">Bem46 protein</fullName>
    </submittedName>
    <submittedName>
        <fullName evidence="3">Substrate of the Dot/Icm system</fullName>
    </submittedName>
</protein>
<evidence type="ECO:0000313" key="5">
    <source>
        <dbReference type="Proteomes" id="UP000054698"/>
    </source>
</evidence>
<dbReference type="InterPro" id="IPR029058">
    <property type="entry name" value="AB_hydrolase_fold"/>
</dbReference>
<dbReference type="RefSeq" id="WP_058445850.1">
    <property type="nucleotide sequence ID" value="NZ_CAAAHT010000002.1"/>
</dbReference>
<dbReference type="Pfam" id="PF12146">
    <property type="entry name" value="Hydrolase_4"/>
    <property type="match status" value="1"/>
</dbReference>
<dbReference type="PANTHER" id="PTHR12277">
    <property type="entry name" value="ALPHA/BETA HYDROLASE DOMAIN-CONTAINING PROTEIN"/>
    <property type="match status" value="1"/>
</dbReference>
<name>A0A0W0TMM3_9GAMM</name>
<keyword evidence="1" id="KW-1133">Transmembrane helix</keyword>
<evidence type="ECO:0000259" key="2">
    <source>
        <dbReference type="Pfam" id="PF12146"/>
    </source>
</evidence>
<sequence length="264" mass="29836">MLKSLIITILFVFLIALLMIYYGQRNLIYFPTKDKPDRHAYQAGDMQQITLHTVDGLRLNAWYKPAALGQPTLLFLHGNAGHIGYRMPLVRQFLASGLGVLLLEYRGFGGNHGQPTEQGLYQDGRAAVQFLLNQGVKPSQLIFYGESLGTGVATQLATEFPICALILQSPYTSMSAVARFHYPWLLISPWDKYDSLARIQTIHVPLLILHGKQDRIIPYAQGLILFEQANQPKHLVSIADRGHNDLWSPYFTQEVKSFIRTNCH</sequence>
<dbReference type="InterPro" id="IPR022742">
    <property type="entry name" value="Hydrolase_4"/>
</dbReference>
<feature type="domain" description="Serine aminopeptidase S33" evidence="2">
    <location>
        <begin position="72"/>
        <end position="176"/>
    </location>
</feature>
<dbReference type="Gene3D" id="3.40.50.1820">
    <property type="entry name" value="alpha/beta hydrolase"/>
    <property type="match status" value="1"/>
</dbReference>
<dbReference type="PATRIC" id="fig|453.4.peg.1902"/>
<dbReference type="OrthoDB" id="9798884at2"/>
<evidence type="ECO:0000313" key="3">
    <source>
        <dbReference type="EMBL" id="KTC96818.1"/>
    </source>
</evidence>
<dbReference type="AlphaFoldDB" id="A0A0W0TMM3"/>
<organism evidence="3 5">
    <name type="scientific">Legionella feeleii</name>
    <dbReference type="NCBI Taxonomy" id="453"/>
    <lineage>
        <taxon>Bacteria</taxon>
        <taxon>Pseudomonadati</taxon>
        <taxon>Pseudomonadota</taxon>
        <taxon>Gammaproteobacteria</taxon>
        <taxon>Legionellales</taxon>
        <taxon>Legionellaceae</taxon>
        <taxon>Legionella</taxon>
    </lineage>
</organism>
<keyword evidence="5" id="KW-1185">Reference proteome</keyword>
<evidence type="ECO:0000313" key="4">
    <source>
        <dbReference type="EMBL" id="SPX60948.1"/>
    </source>
</evidence>
<dbReference type="Proteomes" id="UP000251942">
    <property type="component" value="Unassembled WGS sequence"/>
</dbReference>
<accession>A0A0W0TMM3</accession>